<feature type="compositionally biased region" description="Polar residues" evidence="1">
    <location>
        <begin position="43"/>
        <end position="58"/>
    </location>
</feature>
<comment type="caution">
    <text evidence="2">The sequence shown here is derived from an EMBL/GenBank/DDBJ whole genome shotgun (WGS) entry which is preliminary data.</text>
</comment>
<accession>A0ABP5XC69</accession>
<keyword evidence="3" id="KW-1185">Reference proteome</keyword>
<sequence length="58" mass="5825">MWIYVVGAVAAVALAVVGIFTVQQTVGRSDNDCHSGAVCGDGNQDNTVNAPSASESDG</sequence>
<protein>
    <submittedName>
        <fullName evidence="2">Uncharacterized protein</fullName>
    </submittedName>
</protein>
<evidence type="ECO:0000256" key="1">
    <source>
        <dbReference type="SAM" id="MobiDB-lite"/>
    </source>
</evidence>
<name>A0ABP5XC69_9ACTN</name>
<feature type="region of interest" description="Disordered" evidence="1">
    <location>
        <begin position="37"/>
        <end position="58"/>
    </location>
</feature>
<dbReference type="Proteomes" id="UP001501638">
    <property type="component" value="Unassembled WGS sequence"/>
</dbReference>
<gene>
    <name evidence="2" type="ORF">GCM10010405_35290</name>
</gene>
<proteinExistence type="predicted"/>
<reference evidence="3" key="1">
    <citation type="journal article" date="2019" name="Int. J. Syst. Evol. Microbiol.">
        <title>The Global Catalogue of Microorganisms (GCM) 10K type strain sequencing project: providing services to taxonomists for standard genome sequencing and annotation.</title>
        <authorList>
            <consortium name="The Broad Institute Genomics Platform"/>
            <consortium name="The Broad Institute Genome Sequencing Center for Infectious Disease"/>
            <person name="Wu L."/>
            <person name="Ma J."/>
        </authorList>
    </citation>
    <scope>NUCLEOTIDE SEQUENCE [LARGE SCALE GENOMIC DNA]</scope>
    <source>
        <strain evidence="3">JCM 6305</strain>
    </source>
</reference>
<evidence type="ECO:0000313" key="2">
    <source>
        <dbReference type="EMBL" id="GAA2448881.1"/>
    </source>
</evidence>
<dbReference type="EMBL" id="BAAASZ010000026">
    <property type="protein sequence ID" value="GAA2448881.1"/>
    <property type="molecule type" value="Genomic_DNA"/>
</dbReference>
<organism evidence="2 3">
    <name type="scientific">Streptomyces macrosporus</name>
    <dbReference type="NCBI Taxonomy" id="44032"/>
    <lineage>
        <taxon>Bacteria</taxon>
        <taxon>Bacillati</taxon>
        <taxon>Actinomycetota</taxon>
        <taxon>Actinomycetes</taxon>
        <taxon>Kitasatosporales</taxon>
        <taxon>Streptomycetaceae</taxon>
        <taxon>Streptomyces</taxon>
    </lineage>
</organism>
<evidence type="ECO:0000313" key="3">
    <source>
        <dbReference type="Proteomes" id="UP001501638"/>
    </source>
</evidence>